<dbReference type="EMBL" id="CABFNO020001469">
    <property type="protein sequence ID" value="CAG9990102.1"/>
    <property type="molecule type" value="Genomic_DNA"/>
</dbReference>
<dbReference type="Pfam" id="PF24864">
    <property type="entry name" value="DUF7730"/>
    <property type="match status" value="1"/>
</dbReference>
<feature type="domain" description="DUF7730" evidence="1">
    <location>
        <begin position="6"/>
        <end position="178"/>
    </location>
</feature>
<proteinExistence type="predicted"/>
<dbReference type="PANTHER" id="PTHR42085">
    <property type="entry name" value="F-BOX DOMAIN-CONTAINING PROTEIN"/>
    <property type="match status" value="1"/>
</dbReference>
<dbReference type="InterPro" id="IPR056632">
    <property type="entry name" value="DUF7730"/>
</dbReference>
<reference evidence="2 3" key="2">
    <citation type="submission" date="2021-10" db="EMBL/GenBank/DDBJ databases">
        <authorList>
            <person name="Piombo E."/>
        </authorList>
    </citation>
    <scope>NUCLEOTIDE SEQUENCE [LARGE SCALE GENOMIC DNA]</scope>
</reference>
<dbReference type="OrthoDB" id="62952at2759"/>
<organism evidence="2 3">
    <name type="scientific">Clonostachys byssicola</name>
    <dbReference type="NCBI Taxonomy" id="160290"/>
    <lineage>
        <taxon>Eukaryota</taxon>
        <taxon>Fungi</taxon>
        <taxon>Dikarya</taxon>
        <taxon>Ascomycota</taxon>
        <taxon>Pezizomycotina</taxon>
        <taxon>Sordariomycetes</taxon>
        <taxon>Hypocreomycetidae</taxon>
        <taxon>Hypocreales</taxon>
        <taxon>Bionectriaceae</taxon>
        <taxon>Clonostachys</taxon>
    </lineage>
</organism>
<dbReference type="PANTHER" id="PTHR42085:SF2">
    <property type="entry name" value="F-BOX DOMAIN-CONTAINING PROTEIN"/>
    <property type="match status" value="1"/>
</dbReference>
<comment type="caution">
    <text evidence="2">The sequence shown here is derived from an EMBL/GenBank/DDBJ whole genome shotgun (WGS) entry which is preliminary data.</text>
</comment>
<accession>A0A9N9UK74</accession>
<dbReference type="InterPro" id="IPR038883">
    <property type="entry name" value="AN11006-like"/>
</dbReference>
<reference evidence="3" key="1">
    <citation type="submission" date="2019-06" db="EMBL/GenBank/DDBJ databases">
        <authorList>
            <person name="Broberg M."/>
        </authorList>
    </citation>
    <scope>NUCLEOTIDE SEQUENCE [LARGE SCALE GENOMIC DNA]</scope>
</reference>
<name>A0A9N9UK74_9HYPO</name>
<dbReference type="AlphaFoldDB" id="A0A9N9UK74"/>
<evidence type="ECO:0000313" key="2">
    <source>
        <dbReference type="EMBL" id="CAG9990102.1"/>
    </source>
</evidence>
<dbReference type="Proteomes" id="UP000754883">
    <property type="component" value="Unassembled WGS sequence"/>
</dbReference>
<keyword evidence="3" id="KW-1185">Reference proteome</keyword>
<evidence type="ECO:0000259" key="1">
    <source>
        <dbReference type="Pfam" id="PF24864"/>
    </source>
</evidence>
<sequence length="534" mass="61285">MDPTPSPFLALPAEIRKRIYRFAHLLRTCPILIVPRSRAVADSPASYPGPYCRSEESASEGALECHMLLGQRRCTCPALPKQLLLVNKALYKETLEILYGENTFAICAHESEDFEAFRMLSSDALHTLRRLVVRWNSVPFLHARDYNNGACVICRAPASLPHSESMFSEWTLVCKLLARSLAPVHLKLDLIINVQDMTTIHRIFASSYCLPRLLDYNIWMGRSLADSTITSIARLTAQYLLSKSSPESEGEPRIAQTRLALLPLEIRRRILMFMNLRYNGPFLTKGKEICVKDGKFAPSLSPECIHGNCIKCSTRAVRCLCRSGLEWQSFSPHCQCRVLPVELFRVSWQMYTDGATVLYSTNTFTFSGSFLNTLRMLQSFRPETLQLFRRIRFEFDFEQTKAWARQETAFLSLLSFIGRHFDTSQLLLIIDTSNDYYPCLERDFGEPTLRNLYDAYISIIRWVKFSLPGLADLHVDLGMFFGLETVFEKHVMGPQYDSKRGNRYAKAGHSYEMISPMISNWKQVSEIPSWHRPF</sequence>
<protein>
    <recommendedName>
        <fullName evidence="1">DUF7730 domain-containing protein</fullName>
    </recommendedName>
</protein>
<evidence type="ECO:0000313" key="3">
    <source>
        <dbReference type="Proteomes" id="UP000754883"/>
    </source>
</evidence>
<gene>
    <name evidence="2" type="ORF">CBYS24578_00012337</name>
</gene>